<dbReference type="PROSITE" id="PS00303">
    <property type="entry name" value="S100_CABP"/>
    <property type="match status" value="1"/>
</dbReference>
<proteinExistence type="inferred from homology"/>
<evidence type="ECO:0000259" key="5">
    <source>
        <dbReference type="PROSITE" id="PS50222"/>
    </source>
</evidence>
<dbReference type="InterPro" id="IPR002048">
    <property type="entry name" value="EF_hand_dom"/>
</dbReference>
<dbReference type="Gene3D" id="1.10.238.10">
    <property type="entry name" value="EF-hand"/>
    <property type="match status" value="1"/>
</dbReference>
<dbReference type="InParanoid" id="G3TKX5"/>
<evidence type="ECO:0000256" key="3">
    <source>
        <dbReference type="ARBA" id="ARBA00022837"/>
    </source>
</evidence>
<evidence type="ECO:0000256" key="4">
    <source>
        <dbReference type="RuleBase" id="RU361184"/>
    </source>
</evidence>
<keyword evidence="7" id="KW-1185">Reference proteome</keyword>
<dbReference type="Proteomes" id="UP000007646">
    <property type="component" value="Unassembled WGS sequence"/>
</dbReference>
<sequence length="101" mass="11581">ICHTPAENGVLSLVELFHRYTGYDDKINRENLLKLLKENFPNFLNDCERRGKDYLCNVFEKKDKNKDKKIDFSEFLSVVGDIATDYHKQSHGAPPCSGGCQ</sequence>
<dbReference type="GO" id="GO:0005737">
    <property type="term" value="C:cytoplasm"/>
    <property type="evidence" value="ECO:0007669"/>
    <property type="project" value="TreeGrafter"/>
</dbReference>
<dbReference type="HOGENOM" id="CLU_138624_5_0_1"/>
<organism evidence="6 7">
    <name type="scientific">Loxodonta africana</name>
    <name type="common">African elephant</name>
    <dbReference type="NCBI Taxonomy" id="9785"/>
    <lineage>
        <taxon>Eukaryota</taxon>
        <taxon>Metazoa</taxon>
        <taxon>Chordata</taxon>
        <taxon>Craniata</taxon>
        <taxon>Vertebrata</taxon>
        <taxon>Euteleostomi</taxon>
        <taxon>Mammalia</taxon>
        <taxon>Eutheria</taxon>
        <taxon>Afrotheria</taxon>
        <taxon>Proboscidea</taxon>
        <taxon>Elephantidae</taxon>
        <taxon>Loxodonta</taxon>
    </lineage>
</organism>
<dbReference type="GO" id="GO:0048306">
    <property type="term" value="F:calcium-dependent protein binding"/>
    <property type="evidence" value="ECO:0007669"/>
    <property type="project" value="TreeGrafter"/>
</dbReference>
<dbReference type="GO" id="GO:0043542">
    <property type="term" value="P:endothelial cell migration"/>
    <property type="evidence" value="ECO:0007669"/>
    <property type="project" value="TreeGrafter"/>
</dbReference>
<evidence type="ECO:0000313" key="7">
    <source>
        <dbReference type="Proteomes" id="UP000007646"/>
    </source>
</evidence>
<dbReference type="OMA" id="NTQARRF"/>
<gene>
    <name evidence="6" type="primary">LOC135230558</name>
</gene>
<dbReference type="PROSITE" id="PS00018">
    <property type="entry name" value="EF_HAND_1"/>
    <property type="match status" value="1"/>
</dbReference>
<keyword evidence="2 4" id="KW-0479">Metal-binding</keyword>
<accession>G3TKX5</accession>
<dbReference type="InterPro" id="IPR013787">
    <property type="entry name" value="S100_Ca-bd_sub"/>
</dbReference>
<protein>
    <recommendedName>
        <fullName evidence="4">Protein S100</fullName>
    </recommendedName>
    <alternativeName>
        <fullName evidence="4">S100 calcium-binding protein</fullName>
    </alternativeName>
</protein>
<dbReference type="PANTHER" id="PTHR11639:SF67">
    <property type="entry name" value="PROTEIN S100-A7-LIKE 2"/>
    <property type="match status" value="1"/>
</dbReference>
<reference evidence="6 7" key="1">
    <citation type="submission" date="2009-06" db="EMBL/GenBank/DDBJ databases">
        <title>The Genome Sequence of Loxodonta africana (African elephant).</title>
        <authorList>
            <person name="Di Palma F."/>
            <person name="Heiman D."/>
            <person name="Young S."/>
            <person name="Johnson J."/>
            <person name="Lander E.S."/>
            <person name="Lindblad-Toh K."/>
        </authorList>
    </citation>
    <scope>NUCLEOTIDE SEQUENCE [LARGE SCALE GENOMIC DNA]</scope>
    <source>
        <strain evidence="6 7">Isolate ISIS603380</strain>
    </source>
</reference>
<dbReference type="AlphaFoldDB" id="G3TKX5"/>
<dbReference type="SMART" id="SM01394">
    <property type="entry name" value="S_100"/>
    <property type="match status" value="1"/>
</dbReference>
<dbReference type="PROSITE" id="PS50222">
    <property type="entry name" value="EF_HAND_2"/>
    <property type="match status" value="1"/>
</dbReference>
<comment type="similarity">
    <text evidence="1 4">Belongs to the S-100 family.</text>
</comment>
<dbReference type="SUPFAM" id="SSF47473">
    <property type="entry name" value="EF-hand"/>
    <property type="match status" value="1"/>
</dbReference>
<dbReference type="GO" id="GO:0005509">
    <property type="term" value="F:calcium ion binding"/>
    <property type="evidence" value="ECO:0007669"/>
    <property type="project" value="InterPro"/>
</dbReference>
<dbReference type="InterPro" id="IPR011992">
    <property type="entry name" value="EF-hand-dom_pair"/>
</dbReference>
<feature type="domain" description="EF-hand" evidence="5">
    <location>
        <begin position="50"/>
        <end position="85"/>
    </location>
</feature>
<reference evidence="6" key="3">
    <citation type="submission" date="2025-09" db="UniProtKB">
        <authorList>
            <consortium name="Ensembl"/>
        </authorList>
    </citation>
    <scope>IDENTIFICATION</scope>
    <source>
        <strain evidence="6">Isolate ISIS603380</strain>
    </source>
</reference>
<dbReference type="STRING" id="9785.ENSLAFP00000015502"/>
<dbReference type="GO" id="GO:0070062">
    <property type="term" value="C:extracellular exosome"/>
    <property type="evidence" value="ECO:0007669"/>
    <property type="project" value="TreeGrafter"/>
</dbReference>
<evidence type="ECO:0000256" key="1">
    <source>
        <dbReference type="ARBA" id="ARBA00007323"/>
    </source>
</evidence>
<dbReference type="eggNOG" id="ENOG502SZJ5">
    <property type="taxonomic scope" value="Eukaryota"/>
</dbReference>
<keyword evidence="3 4" id="KW-0106">Calcium</keyword>
<evidence type="ECO:0000256" key="2">
    <source>
        <dbReference type="ARBA" id="ARBA00022723"/>
    </source>
</evidence>
<dbReference type="FunCoup" id="G3TKX5">
    <property type="interactions" value="30"/>
</dbReference>
<dbReference type="Pfam" id="PF01023">
    <property type="entry name" value="S_100"/>
    <property type="match status" value="1"/>
</dbReference>
<dbReference type="PANTHER" id="PTHR11639">
    <property type="entry name" value="S100 CALCIUM-BINDING PROTEIN"/>
    <property type="match status" value="1"/>
</dbReference>
<dbReference type="GeneTree" id="ENSGT00940000163629"/>
<reference evidence="6" key="2">
    <citation type="submission" date="2025-08" db="UniProtKB">
        <authorList>
            <consortium name="Ensembl"/>
        </authorList>
    </citation>
    <scope>IDENTIFICATION</scope>
    <source>
        <strain evidence="6">Isolate ISIS603380</strain>
    </source>
</reference>
<evidence type="ECO:0000313" key="6">
    <source>
        <dbReference type="Ensembl" id="ENSLAFP00000015502.3"/>
    </source>
</evidence>
<dbReference type="Ensembl" id="ENSLAFT00000018494.3">
    <property type="protein sequence ID" value="ENSLAFP00000015502.3"/>
    <property type="gene ID" value="ENSLAFG00000029977.1"/>
</dbReference>
<dbReference type="InterPro" id="IPR001751">
    <property type="entry name" value="S100/CaBP7/8-like_CS"/>
</dbReference>
<dbReference type="InterPro" id="IPR018247">
    <property type="entry name" value="EF_Hand_1_Ca_BS"/>
</dbReference>
<name>G3TKX5_LOXAF</name>